<dbReference type="Pfam" id="PF01882">
    <property type="entry name" value="DUF58"/>
    <property type="match status" value="1"/>
</dbReference>
<dbReference type="InterPro" id="IPR036465">
    <property type="entry name" value="vWFA_dom_sf"/>
</dbReference>
<evidence type="ECO:0000313" key="2">
    <source>
        <dbReference type="EMBL" id="WNC67512.1"/>
    </source>
</evidence>
<sequence length="304" mass="34536">METFIDPRTLARVKDMPLIAKTVAEGFLHGLQPSQQRGIGIEFSQYRSYEPGDELNRIDWKLFARSDRYFVHEAERESETKIWFVLDASASMAHQSQDNQTQIIDSNWSKFDYSRHLIATLAYLALKQGDSVGFIGLSTASLSFLPPQGGDQQWHAILQQLHSISPGNKFPDKRLLTKHINEVQKPGLVFFLSDFYQVDNEISDLLTHIGHGQSEVVALHMQCNDELVFPYKGAVRFQDLESNEQVLISATTAKASYLQAMQAHLLSIKKHLSKSQVNYYQVNTSDPLDQVLFDYLSLRAKGLD</sequence>
<organism evidence="2 3">
    <name type="scientific">Thalassotalea nanhaiensis</name>
    <dbReference type="NCBI Taxonomy" id="3065648"/>
    <lineage>
        <taxon>Bacteria</taxon>
        <taxon>Pseudomonadati</taxon>
        <taxon>Pseudomonadota</taxon>
        <taxon>Gammaproteobacteria</taxon>
        <taxon>Alteromonadales</taxon>
        <taxon>Colwelliaceae</taxon>
        <taxon>Thalassotalea</taxon>
    </lineage>
</organism>
<dbReference type="PANTHER" id="PTHR33608">
    <property type="entry name" value="BLL2464 PROTEIN"/>
    <property type="match status" value="1"/>
</dbReference>
<keyword evidence="3" id="KW-1185">Reference proteome</keyword>
<dbReference type="EMBL" id="CP134146">
    <property type="protein sequence ID" value="WNC67512.1"/>
    <property type="molecule type" value="Genomic_DNA"/>
</dbReference>
<accession>A0ABY9TFJ6</accession>
<evidence type="ECO:0000259" key="1">
    <source>
        <dbReference type="Pfam" id="PF01882"/>
    </source>
</evidence>
<evidence type="ECO:0000313" key="3">
    <source>
        <dbReference type="Proteomes" id="UP001248581"/>
    </source>
</evidence>
<protein>
    <submittedName>
        <fullName evidence="2">DUF58 domain-containing protein</fullName>
    </submittedName>
</protein>
<name>A0ABY9TFJ6_9GAMM</name>
<proteinExistence type="predicted"/>
<dbReference type="RefSeq" id="WP_348386671.1">
    <property type="nucleotide sequence ID" value="NZ_CP134146.1"/>
</dbReference>
<dbReference type="PANTHER" id="PTHR33608:SF7">
    <property type="entry name" value="DUF58 DOMAIN-CONTAINING PROTEIN"/>
    <property type="match status" value="1"/>
</dbReference>
<dbReference type="SUPFAM" id="SSF53300">
    <property type="entry name" value="vWA-like"/>
    <property type="match status" value="1"/>
</dbReference>
<dbReference type="Proteomes" id="UP001248581">
    <property type="component" value="Chromosome"/>
</dbReference>
<dbReference type="InterPro" id="IPR002881">
    <property type="entry name" value="DUF58"/>
</dbReference>
<reference evidence="3" key="1">
    <citation type="submission" date="2023-09" db="EMBL/GenBank/DDBJ databases">
        <authorList>
            <person name="Li S."/>
            <person name="Li X."/>
            <person name="Zhang C."/>
            <person name="Zhao Z."/>
        </authorList>
    </citation>
    <scope>NUCLEOTIDE SEQUENCE [LARGE SCALE GENOMIC DNA]</scope>
    <source>
        <strain evidence="3">SQ345</strain>
    </source>
</reference>
<gene>
    <name evidence="2" type="ORF">RI845_13420</name>
</gene>
<feature type="domain" description="DUF58" evidence="1">
    <location>
        <begin position="45"/>
        <end position="260"/>
    </location>
</feature>